<keyword evidence="1" id="KW-0805">Transcription regulation</keyword>
<dbReference type="InterPro" id="IPR050109">
    <property type="entry name" value="HTH-type_TetR-like_transc_reg"/>
</dbReference>
<evidence type="ECO:0000259" key="5">
    <source>
        <dbReference type="PROSITE" id="PS50977"/>
    </source>
</evidence>
<dbReference type="InterPro" id="IPR009057">
    <property type="entry name" value="Homeodomain-like_sf"/>
</dbReference>
<dbReference type="GO" id="GO:0003700">
    <property type="term" value="F:DNA-binding transcription factor activity"/>
    <property type="evidence" value="ECO:0007669"/>
    <property type="project" value="TreeGrafter"/>
</dbReference>
<organism evidence="6 7">
    <name type="scientific">Streptomyces griseoruber</name>
    <dbReference type="NCBI Taxonomy" id="1943"/>
    <lineage>
        <taxon>Bacteria</taxon>
        <taxon>Bacillati</taxon>
        <taxon>Actinomycetota</taxon>
        <taxon>Actinomycetes</taxon>
        <taxon>Kitasatosporales</taxon>
        <taxon>Streptomycetaceae</taxon>
        <taxon>Streptomyces</taxon>
    </lineage>
</organism>
<gene>
    <name evidence="6" type="ORF">AQJ64_18175</name>
</gene>
<evidence type="ECO:0000256" key="2">
    <source>
        <dbReference type="ARBA" id="ARBA00023125"/>
    </source>
</evidence>
<proteinExistence type="predicted"/>
<protein>
    <submittedName>
        <fullName evidence="6">TetR family transcriptional regulator</fullName>
    </submittedName>
</protein>
<evidence type="ECO:0000256" key="3">
    <source>
        <dbReference type="ARBA" id="ARBA00023163"/>
    </source>
</evidence>
<dbReference type="AlphaFoldDB" id="A0A117RC94"/>
<dbReference type="SUPFAM" id="SSF46689">
    <property type="entry name" value="Homeodomain-like"/>
    <property type="match status" value="1"/>
</dbReference>
<dbReference type="Gene3D" id="1.10.357.10">
    <property type="entry name" value="Tetracycline Repressor, domain 2"/>
    <property type="match status" value="1"/>
</dbReference>
<evidence type="ECO:0000313" key="7">
    <source>
        <dbReference type="Proteomes" id="UP000052982"/>
    </source>
</evidence>
<accession>A0A117RC94</accession>
<sequence>MTESPTRRPAALREGSRRSEQDLLQAGYALLEEGGVDALTVAAVAERAGMAVGSIYRRFGDKQGLLLAIQHAFTENIQAEITERLSAERLRLLRDPAVAIAEAVGALTDAFRAHEALLRVFLLLGTRHEAVRAEGSRVSVEGNRHFAEALRHTPVAHADPEAALDFAYRLIYAAIAHRGTHRGTQGEFLESERPLPWTELRTHLQTAVISYLLGTREAR</sequence>
<keyword evidence="3" id="KW-0804">Transcription</keyword>
<evidence type="ECO:0000256" key="4">
    <source>
        <dbReference type="PROSITE-ProRule" id="PRU00335"/>
    </source>
</evidence>
<keyword evidence="2 4" id="KW-0238">DNA-binding</keyword>
<dbReference type="RefSeq" id="WP_055636996.1">
    <property type="nucleotide sequence ID" value="NZ_JBIRRP010000020.1"/>
</dbReference>
<keyword evidence="7" id="KW-1185">Reference proteome</keyword>
<dbReference type="STRING" id="1943.AQJ64_18175"/>
<evidence type="ECO:0000313" key="6">
    <source>
        <dbReference type="EMBL" id="KUN82905.1"/>
    </source>
</evidence>
<dbReference type="Proteomes" id="UP000052982">
    <property type="component" value="Unassembled WGS sequence"/>
</dbReference>
<dbReference type="PRINTS" id="PR00455">
    <property type="entry name" value="HTHTETR"/>
</dbReference>
<dbReference type="Pfam" id="PF00440">
    <property type="entry name" value="TetR_N"/>
    <property type="match status" value="1"/>
</dbReference>
<dbReference type="OrthoDB" id="3786809at2"/>
<dbReference type="EMBL" id="LMWW01000027">
    <property type="protein sequence ID" value="KUN82905.1"/>
    <property type="molecule type" value="Genomic_DNA"/>
</dbReference>
<reference evidence="6 7" key="1">
    <citation type="submission" date="2015-10" db="EMBL/GenBank/DDBJ databases">
        <title>Draft genome sequence of Streptomyces griseoruber DSM 40281, type strain for the species Streptomyces griseoruber.</title>
        <authorList>
            <person name="Ruckert C."/>
            <person name="Winkler A."/>
            <person name="Kalinowski J."/>
            <person name="Kampfer P."/>
            <person name="Glaeser S."/>
        </authorList>
    </citation>
    <scope>NUCLEOTIDE SEQUENCE [LARGE SCALE GENOMIC DNA]</scope>
    <source>
        <strain evidence="6 7">DSM 40281</strain>
    </source>
</reference>
<feature type="domain" description="HTH tetR-type" evidence="5">
    <location>
        <begin position="17"/>
        <end position="77"/>
    </location>
</feature>
<dbReference type="InterPro" id="IPR001647">
    <property type="entry name" value="HTH_TetR"/>
</dbReference>
<dbReference type="GO" id="GO:0000976">
    <property type="term" value="F:transcription cis-regulatory region binding"/>
    <property type="evidence" value="ECO:0007669"/>
    <property type="project" value="TreeGrafter"/>
</dbReference>
<feature type="DNA-binding region" description="H-T-H motif" evidence="4">
    <location>
        <begin position="40"/>
        <end position="59"/>
    </location>
</feature>
<evidence type="ECO:0000256" key="1">
    <source>
        <dbReference type="ARBA" id="ARBA00023015"/>
    </source>
</evidence>
<dbReference type="PROSITE" id="PS50977">
    <property type="entry name" value="HTH_TETR_2"/>
    <property type="match status" value="1"/>
</dbReference>
<name>A0A117RC94_9ACTN</name>
<dbReference type="PANTHER" id="PTHR30055:SF234">
    <property type="entry name" value="HTH-TYPE TRANSCRIPTIONAL REGULATOR BETI"/>
    <property type="match status" value="1"/>
</dbReference>
<comment type="caution">
    <text evidence="6">The sequence shown here is derived from an EMBL/GenBank/DDBJ whole genome shotgun (WGS) entry which is preliminary data.</text>
</comment>
<dbReference type="PANTHER" id="PTHR30055">
    <property type="entry name" value="HTH-TYPE TRANSCRIPTIONAL REGULATOR RUTR"/>
    <property type="match status" value="1"/>
</dbReference>